<dbReference type="PANTHER" id="PTHR36206:SF4">
    <property type="entry name" value="HYPOTHETICAL CONSERVED PROTEIN (EUROFUNG)-RELATED"/>
    <property type="match status" value="1"/>
</dbReference>
<evidence type="ECO:0000256" key="7">
    <source>
        <dbReference type="SAM" id="MobiDB-lite"/>
    </source>
</evidence>
<dbReference type="GO" id="GO:0003677">
    <property type="term" value="F:DNA binding"/>
    <property type="evidence" value="ECO:0007669"/>
    <property type="project" value="UniProtKB-KW"/>
</dbReference>
<evidence type="ECO:0000313" key="8">
    <source>
        <dbReference type="EMBL" id="RDW72220.1"/>
    </source>
</evidence>
<comment type="caution">
    <text evidence="8">The sequence shown here is derived from an EMBL/GenBank/DDBJ whole genome shotgun (WGS) entry which is preliminary data.</text>
</comment>
<keyword evidence="6" id="KW-0539">Nucleus</keyword>
<evidence type="ECO:0000256" key="6">
    <source>
        <dbReference type="ARBA" id="ARBA00023242"/>
    </source>
</evidence>
<dbReference type="Proteomes" id="UP000256328">
    <property type="component" value="Unassembled WGS sequence"/>
</dbReference>
<dbReference type="AlphaFoldDB" id="A0A3D8RE11"/>
<protein>
    <submittedName>
        <fullName evidence="8">Uncharacterized protein</fullName>
    </submittedName>
</protein>
<reference evidence="8 9" key="1">
    <citation type="journal article" date="2018" name="IMA Fungus">
        <title>IMA Genome-F 9: Draft genome sequence of Annulohypoxylon stygium, Aspergillus mulundensis, Berkeleyomyces basicola (syn. Thielaviopsis basicola), Ceratocystis smalleyi, two Cercospora beticola strains, Coleophoma cylindrospora, Fusarium fracticaudum, Phialophora cf. hyalina, and Morchella septimelata.</title>
        <authorList>
            <person name="Wingfield B.D."/>
            <person name="Bills G.F."/>
            <person name="Dong Y."/>
            <person name="Huang W."/>
            <person name="Nel W.J."/>
            <person name="Swalarsk-Parry B.S."/>
            <person name="Vaghefi N."/>
            <person name="Wilken P.M."/>
            <person name="An Z."/>
            <person name="de Beer Z.W."/>
            <person name="De Vos L."/>
            <person name="Chen L."/>
            <person name="Duong T.A."/>
            <person name="Gao Y."/>
            <person name="Hammerbacher A."/>
            <person name="Kikkert J.R."/>
            <person name="Li Y."/>
            <person name="Li H."/>
            <person name="Li K."/>
            <person name="Li Q."/>
            <person name="Liu X."/>
            <person name="Ma X."/>
            <person name="Naidoo K."/>
            <person name="Pethybridge S.J."/>
            <person name="Sun J."/>
            <person name="Steenkamp E.T."/>
            <person name="van der Nest M.A."/>
            <person name="van Wyk S."/>
            <person name="Wingfield M.J."/>
            <person name="Xiong C."/>
            <person name="Yue Q."/>
            <person name="Zhang X."/>
        </authorList>
    </citation>
    <scope>NUCLEOTIDE SEQUENCE [LARGE SCALE GENOMIC DNA]</scope>
    <source>
        <strain evidence="8 9">BP5796</strain>
    </source>
</reference>
<gene>
    <name evidence="8" type="ORF">BP5796_08254</name>
</gene>
<sequence>MAIGALGKQMKAQHQRSSGGLSSSTKHYQSALEQYHKSLRGMRKAIASGQQDLRKALLASLLIFCFESMLGNQVTAALHAARGLTLLHPWKAGNRLHKRARATENTWEARILERELLETFHALDLQVLLFIDNRNNEAHRYTMARLNLMIKAIPQQVQNLEQAKRFWQLIFSRNCHFNQCMQLVGLEVVQEERSDTPWEGSAKFPKGVLLLSDAVEGRGLLNEEQLRYQDDIARWTSASTPLFIEIAAGTNEREKVCAAILQVQAIVSRIMLAGSFITSEMAYDVYLPEFTTITTLCDSVFLYLGSDDHEFASRFHFDIGIVAALFLVGSRCRFDIVRRKALDILFSANIREGMWDSLVVGHITHWLRSIELEHVKEGEMIPVENRAILNAMNVDLFGRRALLMASQGPKDCSLERTALITW</sequence>
<dbReference type="EMBL" id="PDLN01000011">
    <property type="protein sequence ID" value="RDW72220.1"/>
    <property type="molecule type" value="Genomic_DNA"/>
</dbReference>
<evidence type="ECO:0000256" key="1">
    <source>
        <dbReference type="ARBA" id="ARBA00022723"/>
    </source>
</evidence>
<evidence type="ECO:0000313" key="9">
    <source>
        <dbReference type="Proteomes" id="UP000256328"/>
    </source>
</evidence>
<evidence type="ECO:0000256" key="3">
    <source>
        <dbReference type="ARBA" id="ARBA00023015"/>
    </source>
</evidence>
<keyword evidence="4" id="KW-0238">DNA-binding</keyword>
<feature type="compositionally biased region" description="Polar residues" evidence="7">
    <location>
        <begin position="15"/>
        <end position="24"/>
    </location>
</feature>
<keyword evidence="1" id="KW-0479">Metal-binding</keyword>
<dbReference type="OrthoDB" id="3172332at2759"/>
<keyword evidence="5" id="KW-0804">Transcription</keyword>
<evidence type="ECO:0000256" key="2">
    <source>
        <dbReference type="ARBA" id="ARBA00022833"/>
    </source>
</evidence>
<dbReference type="GO" id="GO:0046872">
    <property type="term" value="F:metal ion binding"/>
    <property type="evidence" value="ECO:0007669"/>
    <property type="project" value="UniProtKB-KW"/>
</dbReference>
<feature type="region of interest" description="Disordered" evidence="7">
    <location>
        <begin position="1"/>
        <end position="24"/>
    </location>
</feature>
<dbReference type="InterPro" id="IPR052360">
    <property type="entry name" value="Transcr_Regulatory_Proteins"/>
</dbReference>
<organism evidence="8 9">
    <name type="scientific">Coleophoma crateriformis</name>
    <dbReference type="NCBI Taxonomy" id="565419"/>
    <lineage>
        <taxon>Eukaryota</taxon>
        <taxon>Fungi</taxon>
        <taxon>Dikarya</taxon>
        <taxon>Ascomycota</taxon>
        <taxon>Pezizomycotina</taxon>
        <taxon>Leotiomycetes</taxon>
        <taxon>Helotiales</taxon>
        <taxon>Dermateaceae</taxon>
        <taxon>Coleophoma</taxon>
    </lineage>
</organism>
<dbReference type="PANTHER" id="PTHR36206">
    <property type="entry name" value="ASPERCRYPTIN BIOSYNTHESIS CLUSTER-SPECIFIC TRANSCRIPTION REGULATOR ATNN-RELATED"/>
    <property type="match status" value="1"/>
</dbReference>
<keyword evidence="3" id="KW-0805">Transcription regulation</keyword>
<evidence type="ECO:0000256" key="5">
    <source>
        <dbReference type="ARBA" id="ARBA00023163"/>
    </source>
</evidence>
<proteinExistence type="predicted"/>
<evidence type="ECO:0000256" key="4">
    <source>
        <dbReference type="ARBA" id="ARBA00023125"/>
    </source>
</evidence>
<keyword evidence="2" id="KW-0862">Zinc</keyword>
<name>A0A3D8RE11_9HELO</name>
<keyword evidence="9" id="KW-1185">Reference proteome</keyword>
<accession>A0A3D8RE11</accession>